<sequence>MNIKETRGKQDVKTEQLALPSVRGKGIALVLTGATLWGISGTVAQYLFQRQGFSPAWLVDIRLLLAGAILLILSGMKNPKRIMDIWKTKHDAGSLVLFSLLGMLAVQYTYFAAIDHSNAAAATVLQYLAPVMIATYLAIRSKKLPTSWQFTAILLALLGTLLLVTKGNIGTLSISGLAVFWGIASAVALAFYTLQPRSLLARWGAVTVTGWGMVVGGLSFSFIHPPWLFQGHISFQSLMAVVFVVIFGTLIAFYCYLESLKYISASETSLLASVEPLSAAFVSVIWLGVPFGFEEWLGTFCIISTIAILAKKTN</sequence>
<feature type="transmembrane region" description="Helical" evidence="6">
    <location>
        <begin position="119"/>
        <end position="139"/>
    </location>
</feature>
<comment type="similarity">
    <text evidence="2">Belongs to the EamA transporter family.</text>
</comment>
<organism evidence="8 9">
    <name type="scientific">Neobacillus notoginsengisoli</name>
    <dbReference type="NCBI Taxonomy" id="1578198"/>
    <lineage>
        <taxon>Bacteria</taxon>
        <taxon>Bacillati</taxon>
        <taxon>Bacillota</taxon>
        <taxon>Bacilli</taxon>
        <taxon>Bacillales</taxon>
        <taxon>Bacillaceae</taxon>
        <taxon>Neobacillus</taxon>
    </lineage>
</organism>
<accession>A0A417YWC8</accession>
<dbReference type="AlphaFoldDB" id="A0A417YWC8"/>
<feature type="transmembrane region" description="Helical" evidence="6">
    <location>
        <begin position="171"/>
        <end position="192"/>
    </location>
</feature>
<feature type="transmembrane region" description="Helical" evidence="6">
    <location>
        <begin position="146"/>
        <end position="165"/>
    </location>
</feature>
<feature type="transmembrane region" description="Helical" evidence="6">
    <location>
        <begin position="199"/>
        <end position="223"/>
    </location>
</feature>
<keyword evidence="4 6" id="KW-1133">Transmembrane helix</keyword>
<dbReference type="GO" id="GO:0016020">
    <property type="term" value="C:membrane"/>
    <property type="evidence" value="ECO:0007669"/>
    <property type="project" value="UniProtKB-SubCell"/>
</dbReference>
<evidence type="ECO:0000256" key="6">
    <source>
        <dbReference type="SAM" id="Phobius"/>
    </source>
</evidence>
<dbReference type="InterPro" id="IPR000620">
    <property type="entry name" value="EamA_dom"/>
</dbReference>
<protein>
    <submittedName>
        <fullName evidence="8">EamA family transporter</fullName>
    </submittedName>
</protein>
<keyword evidence="3 6" id="KW-0812">Transmembrane</keyword>
<evidence type="ECO:0000256" key="3">
    <source>
        <dbReference type="ARBA" id="ARBA00022692"/>
    </source>
</evidence>
<dbReference type="PANTHER" id="PTHR32322">
    <property type="entry name" value="INNER MEMBRANE TRANSPORTER"/>
    <property type="match status" value="1"/>
</dbReference>
<keyword evidence="5 6" id="KW-0472">Membrane</keyword>
<dbReference type="InterPro" id="IPR050638">
    <property type="entry name" value="AA-Vitamin_Transporters"/>
</dbReference>
<comment type="caution">
    <text evidence="8">The sequence shown here is derived from an EMBL/GenBank/DDBJ whole genome shotgun (WGS) entry which is preliminary data.</text>
</comment>
<reference evidence="8 9" key="1">
    <citation type="journal article" date="2017" name="Int. J. Syst. Evol. Microbiol.">
        <title>Bacillus notoginsengisoli sp. nov., a novel bacterium isolated from the rhizosphere of Panax notoginseng.</title>
        <authorList>
            <person name="Zhang M.Y."/>
            <person name="Cheng J."/>
            <person name="Cai Y."/>
            <person name="Zhang T.Y."/>
            <person name="Wu Y.Y."/>
            <person name="Manikprabhu D."/>
            <person name="Li W.J."/>
            <person name="Zhang Y.X."/>
        </authorList>
    </citation>
    <scope>NUCLEOTIDE SEQUENCE [LARGE SCALE GENOMIC DNA]</scope>
    <source>
        <strain evidence="8 9">JCM 30743</strain>
    </source>
</reference>
<name>A0A417YWC8_9BACI</name>
<dbReference type="Pfam" id="PF00892">
    <property type="entry name" value="EamA"/>
    <property type="match status" value="2"/>
</dbReference>
<dbReference type="OrthoDB" id="9810818at2"/>
<dbReference type="Proteomes" id="UP000284416">
    <property type="component" value="Unassembled WGS sequence"/>
</dbReference>
<evidence type="ECO:0000256" key="4">
    <source>
        <dbReference type="ARBA" id="ARBA00022989"/>
    </source>
</evidence>
<keyword evidence="9" id="KW-1185">Reference proteome</keyword>
<dbReference type="SUPFAM" id="SSF103481">
    <property type="entry name" value="Multidrug resistance efflux transporter EmrE"/>
    <property type="match status" value="2"/>
</dbReference>
<feature type="transmembrane region" description="Helical" evidence="6">
    <location>
        <begin position="269"/>
        <end position="287"/>
    </location>
</feature>
<evidence type="ECO:0000313" key="8">
    <source>
        <dbReference type="EMBL" id="RHW41719.1"/>
    </source>
</evidence>
<evidence type="ECO:0000256" key="2">
    <source>
        <dbReference type="ARBA" id="ARBA00007362"/>
    </source>
</evidence>
<feature type="transmembrane region" description="Helical" evidence="6">
    <location>
        <begin position="293"/>
        <end position="310"/>
    </location>
</feature>
<proteinExistence type="inferred from homology"/>
<feature type="transmembrane region" description="Helical" evidence="6">
    <location>
        <begin position="54"/>
        <end position="73"/>
    </location>
</feature>
<evidence type="ECO:0000256" key="1">
    <source>
        <dbReference type="ARBA" id="ARBA00004127"/>
    </source>
</evidence>
<feature type="domain" description="EamA" evidence="7">
    <location>
        <begin position="177"/>
        <end position="309"/>
    </location>
</feature>
<evidence type="ECO:0000313" key="9">
    <source>
        <dbReference type="Proteomes" id="UP000284416"/>
    </source>
</evidence>
<dbReference type="InterPro" id="IPR037185">
    <property type="entry name" value="EmrE-like"/>
</dbReference>
<comment type="subcellular location">
    <subcellularLocation>
        <location evidence="1">Endomembrane system</location>
        <topology evidence="1">Multi-pass membrane protein</topology>
    </subcellularLocation>
</comment>
<feature type="transmembrane region" description="Helical" evidence="6">
    <location>
        <begin position="94"/>
        <end position="113"/>
    </location>
</feature>
<feature type="transmembrane region" description="Helical" evidence="6">
    <location>
        <begin position="235"/>
        <end position="257"/>
    </location>
</feature>
<dbReference type="EMBL" id="QWEG01000004">
    <property type="protein sequence ID" value="RHW41719.1"/>
    <property type="molecule type" value="Genomic_DNA"/>
</dbReference>
<feature type="transmembrane region" description="Helical" evidence="6">
    <location>
        <begin position="27"/>
        <end position="48"/>
    </location>
</feature>
<gene>
    <name evidence="8" type="ORF">D1B31_08390</name>
</gene>
<feature type="domain" description="EamA" evidence="7">
    <location>
        <begin position="25"/>
        <end position="164"/>
    </location>
</feature>
<evidence type="ECO:0000256" key="5">
    <source>
        <dbReference type="ARBA" id="ARBA00023136"/>
    </source>
</evidence>
<dbReference type="PANTHER" id="PTHR32322:SF2">
    <property type="entry name" value="EAMA DOMAIN-CONTAINING PROTEIN"/>
    <property type="match status" value="1"/>
</dbReference>
<evidence type="ECO:0000259" key="7">
    <source>
        <dbReference type="Pfam" id="PF00892"/>
    </source>
</evidence>